<evidence type="ECO:0000313" key="1">
    <source>
        <dbReference type="EMBL" id="JAD49929.1"/>
    </source>
</evidence>
<dbReference type="AlphaFoldDB" id="A0A0A9AE57"/>
<organism evidence="1">
    <name type="scientific">Arundo donax</name>
    <name type="common">Giant reed</name>
    <name type="synonym">Donax arundinaceus</name>
    <dbReference type="NCBI Taxonomy" id="35708"/>
    <lineage>
        <taxon>Eukaryota</taxon>
        <taxon>Viridiplantae</taxon>
        <taxon>Streptophyta</taxon>
        <taxon>Embryophyta</taxon>
        <taxon>Tracheophyta</taxon>
        <taxon>Spermatophyta</taxon>
        <taxon>Magnoliopsida</taxon>
        <taxon>Liliopsida</taxon>
        <taxon>Poales</taxon>
        <taxon>Poaceae</taxon>
        <taxon>PACMAD clade</taxon>
        <taxon>Arundinoideae</taxon>
        <taxon>Arundineae</taxon>
        <taxon>Arundo</taxon>
    </lineage>
</organism>
<reference evidence="1" key="2">
    <citation type="journal article" date="2015" name="Data Brief">
        <title>Shoot transcriptome of the giant reed, Arundo donax.</title>
        <authorList>
            <person name="Barrero R.A."/>
            <person name="Guerrero F.D."/>
            <person name="Moolhuijzen P."/>
            <person name="Goolsby J.A."/>
            <person name="Tidwell J."/>
            <person name="Bellgard S.E."/>
            <person name="Bellgard M.I."/>
        </authorList>
    </citation>
    <scope>NUCLEOTIDE SEQUENCE</scope>
    <source>
        <tissue evidence="1">Shoot tissue taken approximately 20 cm above the soil surface</tissue>
    </source>
</reference>
<reference evidence="1" key="1">
    <citation type="submission" date="2014-09" db="EMBL/GenBank/DDBJ databases">
        <authorList>
            <person name="Magalhaes I.L.F."/>
            <person name="Oliveira U."/>
            <person name="Santos F.R."/>
            <person name="Vidigal T.H.D.A."/>
            <person name="Brescovit A.D."/>
            <person name="Santos A.J."/>
        </authorList>
    </citation>
    <scope>NUCLEOTIDE SEQUENCE</scope>
    <source>
        <tissue evidence="1">Shoot tissue taken approximately 20 cm above the soil surface</tissue>
    </source>
</reference>
<dbReference type="EMBL" id="GBRH01247966">
    <property type="protein sequence ID" value="JAD49929.1"/>
    <property type="molecule type" value="Transcribed_RNA"/>
</dbReference>
<accession>A0A0A9AE57</accession>
<proteinExistence type="predicted"/>
<sequence length="29" mass="3593">MMSFLHLTKMKDRHVILVRVPFFQLKMNM</sequence>
<protein>
    <submittedName>
        <fullName evidence="1">Uncharacterized protein</fullName>
    </submittedName>
</protein>
<name>A0A0A9AE57_ARUDO</name>